<dbReference type="GO" id="GO:0035251">
    <property type="term" value="F:UDP-glucosyltransferase activity"/>
    <property type="evidence" value="ECO:0007669"/>
    <property type="project" value="InterPro"/>
</dbReference>
<name>A0AAW2CUS7_9ROSI</name>
<keyword evidence="2" id="KW-0328">Glycosyltransferase</keyword>
<dbReference type="Gene3D" id="3.40.50.2000">
    <property type="entry name" value="Glycogen Phosphorylase B"/>
    <property type="match status" value="3"/>
</dbReference>
<proteinExistence type="inferred from homology"/>
<gene>
    <name evidence="4" type="ORF">SO802_015828</name>
</gene>
<evidence type="ECO:0000313" key="5">
    <source>
        <dbReference type="Proteomes" id="UP001459277"/>
    </source>
</evidence>
<evidence type="ECO:0000256" key="3">
    <source>
        <dbReference type="ARBA" id="ARBA00022679"/>
    </source>
</evidence>
<comment type="similarity">
    <text evidence="1">Belongs to the UDP-glycosyltransferase family.</text>
</comment>
<dbReference type="AlphaFoldDB" id="A0AAW2CUS7"/>
<evidence type="ECO:0000313" key="4">
    <source>
        <dbReference type="EMBL" id="KAL0002047.1"/>
    </source>
</evidence>
<dbReference type="PANTHER" id="PTHR48049">
    <property type="entry name" value="GLYCOSYLTRANSFERASE"/>
    <property type="match status" value="1"/>
</dbReference>
<evidence type="ECO:0000256" key="2">
    <source>
        <dbReference type="ARBA" id="ARBA00022676"/>
    </source>
</evidence>
<comment type="caution">
    <text evidence="4">The sequence shown here is derived from an EMBL/GenBank/DDBJ whole genome shotgun (WGS) entry which is preliminary data.</text>
</comment>
<dbReference type="CDD" id="cd03784">
    <property type="entry name" value="GT1_Gtf-like"/>
    <property type="match status" value="1"/>
</dbReference>
<keyword evidence="5" id="KW-1185">Reference proteome</keyword>
<accession>A0AAW2CUS7</accession>
<evidence type="ECO:0000256" key="1">
    <source>
        <dbReference type="ARBA" id="ARBA00009995"/>
    </source>
</evidence>
<dbReference type="PANTHER" id="PTHR48049:SF34">
    <property type="entry name" value="UDP-GLYCOSYLTRANSFERASE 79B30-LIKE"/>
    <property type="match status" value="1"/>
</dbReference>
<sequence>MASYEARVRFGTRVRVRERVRDSAIFKKDGLPPGAETTSDVPDHLHPLITTAMDRTESEIELFLHDLKPDIVFFDFTHWLPKLARSLGIRSILYATVSSLTVDYYTMPPAGAEQHTGNNLPEDVTCREIEGPYIDNLESHFGKSVFLSGPVIPKPPTSALEEKWVKWLGRFKIRSVIYCAFGSECTLNKDQFQELVLGLELSGWPFLAALKQPFGAESIEEALPEGYEERVQGRGIVHGGWVQQLLILKHPSVGCFITHCGSGSYFEALMNQCQLVLLRHVGDQILNARKMTNNLKVGVEVEKGEDGLFTKESVCKAVNKVMEVDSEVGREVRANHAKLRELLSSEDLESSYIDGFC</sequence>
<dbReference type="InterPro" id="IPR002213">
    <property type="entry name" value="UDP_glucos_trans"/>
</dbReference>
<keyword evidence="3" id="KW-0808">Transferase</keyword>
<organism evidence="4 5">
    <name type="scientific">Lithocarpus litseifolius</name>
    <dbReference type="NCBI Taxonomy" id="425828"/>
    <lineage>
        <taxon>Eukaryota</taxon>
        <taxon>Viridiplantae</taxon>
        <taxon>Streptophyta</taxon>
        <taxon>Embryophyta</taxon>
        <taxon>Tracheophyta</taxon>
        <taxon>Spermatophyta</taxon>
        <taxon>Magnoliopsida</taxon>
        <taxon>eudicotyledons</taxon>
        <taxon>Gunneridae</taxon>
        <taxon>Pentapetalae</taxon>
        <taxon>rosids</taxon>
        <taxon>fabids</taxon>
        <taxon>Fagales</taxon>
        <taxon>Fagaceae</taxon>
        <taxon>Lithocarpus</taxon>
    </lineage>
</organism>
<dbReference type="InterPro" id="IPR050481">
    <property type="entry name" value="UDP-glycosyltransf_plant"/>
</dbReference>
<dbReference type="FunFam" id="3.40.50.2000:FF:000037">
    <property type="entry name" value="Glycosyltransferase"/>
    <property type="match status" value="1"/>
</dbReference>
<dbReference type="Pfam" id="PF00201">
    <property type="entry name" value="UDPGT"/>
    <property type="match status" value="1"/>
</dbReference>
<dbReference type="Proteomes" id="UP001459277">
    <property type="component" value="Unassembled WGS sequence"/>
</dbReference>
<reference evidence="4 5" key="1">
    <citation type="submission" date="2024-01" db="EMBL/GenBank/DDBJ databases">
        <title>A telomere-to-telomere, gap-free genome of sweet tea (Lithocarpus litseifolius).</title>
        <authorList>
            <person name="Zhou J."/>
        </authorList>
    </citation>
    <scope>NUCLEOTIDE SEQUENCE [LARGE SCALE GENOMIC DNA]</scope>
    <source>
        <strain evidence="4">Zhou-2022a</strain>
        <tissue evidence="4">Leaf</tissue>
    </source>
</reference>
<dbReference type="SUPFAM" id="SSF53756">
    <property type="entry name" value="UDP-Glycosyltransferase/glycogen phosphorylase"/>
    <property type="match status" value="1"/>
</dbReference>
<protein>
    <submittedName>
        <fullName evidence="4">Uncharacterized protein</fullName>
    </submittedName>
</protein>
<dbReference type="EMBL" id="JAZDWU010000005">
    <property type="protein sequence ID" value="KAL0002047.1"/>
    <property type="molecule type" value="Genomic_DNA"/>
</dbReference>